<keyword evidence="2" id="KW-0808">Transferase</keyword>
<dbReference type="RefSeq" id="WP_144100942.1">
    <property type="nucleotide sequence ID" value="NZ_CABHNM010000045.1"/>
</dbReference>
<dbReference type="PANTHER" id="PTHR39173:SF1">
    <property type="entry name" value="ACETYLTRANSFERASE"/>
    <property type="match status" value="1"/>
</dbReference>
<proteinExistence type="predicted"/>
<evidence type="ECO:0000313" key="2">
    <source>
        <dbReference type="EMBL" id="VUX12853.1"/>
    </source>
</evidence>
<dbReference type="EMBL" id="CABHNM010000045">
    <property type="protein sequence ID" value="VUX12853.1"/>
    <property type="molecule type" value="Genomic_DNA"/>
</dbReference>
<evidence type="ECO:0000259" key="1">
    <source>
        <dbReference type="PROSITE" id="PS51186"/>
    </source>
</evidence>
<dbReference type="Gene3D" id="3.40.630.30">
    <property type="match status" value="1"/>
</dbReference>
<evidence type="ECO:0000313" key="3">
    <source>
        <dbReference type="Proteomes" id="UP000398619"/>
    </source>
</evidence>
<feature type="domain" description="N-acetyltransferase" evidence="1">
    <location>
        <begin position="4"/>
        <end position="174"/>
    </location>
</feature>
<name>A0A564U077_9FIRM</name>
<dbReference type="Proteomes" id="UP000398619">
    <property type="component" value="Unassembled WGS sequence"/>
</dbReference>
<dbReference type="CDD" id="cd04301">
    <property type="entry name" value="NAT_SF"/>
    <property type="match status" value="1"/>
</dbReference>
<sequence>MDKIILVTPNIQLKSKALDYRQEHFDFGETVINGSELFDKTPCYEEWLERITANSNKKTVDPNWVLTDTFFAIRVSDNRIIGIADLRYELNDFLKDLGNCGYSVRPSERNKGYASEILKQICTLAKEHGLANLQLSVERENTASIKTILRNGGCYSRSFKFGNEEADVYSINLSSGKQFELAKEPQASSHFMKKKSNVKER</sequence>
<dbReference type="AlphaFoldDB" id="A0A564U077"/>
<dbReference type="InterPro" id="IPR000182">
    <property type="entry name" value="GNAT_dom"/>
</dbReference>
<dbReference type="GO" id="GO:0016747">
    <property type="term" value="F:acyltransferase activity, transferring groups other than amino-acyl groups"/>
    <property type="evidence" value="ECO:0007669"/>
    <property type="project" value="InterPro"/>
</dbReference>
<dbReference type="InterPro" id="IPR016181">
    <property type="entry name" value="Acyl_CoA_acyltransferase"/>
</dbReference>
<accession>A0A564U077</accession>
<dbReference type="SUPFAM" id="SSF55729">
    <property type="entry name" value="Acyl-CoA N-acyltransferases (Nat)"/>
    <property type="match status" value="1"/>
</dbReference>
<protein>
    <submittedName>
        <fullName evidence="2">Acetyltransferase (GNAT) family protein</fullName>
    </submittedName>
</protein>
<dbReference type="PROSITE" id="PS51186">
    <property type="entry name" value="GNAT"/>
    <property type="match status" value="1"/>
</dbReference>
<reference evidence="2 3" key="1">
    <citation type="submission" date="2019-07" db="EMBL/GenBank/DDBJ databases">
        <authorList>
            <person name="Hibberd C M."/>
            <person name="Gehrig L. J."/>
            <person name="Chang H.-W."/>
            <person name="Venkatesh S."/>
        </authorList>
    </citation>
    <scope>NUCLEOTIDE SEQUENCE [LARGE SCALE GENOMIC DNA]</scope>
    <source>
        <strain evidence="2">Dorea_longicatena_SSTS_Bg7063</strain>
    </source>
</reference>
<dbReference type="PANTHER" id="PTHR39173">
    <property type="entry name" value="ACETYLTRANSFERASE"/>
    <property type="match status" value="1"/>
</dbReference>
<organism evidence="2 3">
    <name type="scientific">Dorea longicatena</name>
    <dbReference type="NCBI Taxonomy" id="88431"/>
    <lineage>
        <taxon>Bacteria</taxon>
        <taxon>Bacillati</taxon>
        <taxon>Bacillota</taxon>
        <taxon>Clostridia</taxon>
        <taxon>Lachnospirales</taxon>
        <taxon>Lachnospiraceae</taxon>
        <taxon>Dorea</taxon>
    </lineage>
</organism>
<gene>
    <name evidence="2" type="ORF">DLSSTS7063_00241</name>
</gene>
<dbReference type="Pfam" id="PF13302">
    <property type="entry name" value="Acetyltransf_3"/>
    <property type="match status" value="1"/>
</dbReference>